<feature type="compositionally biased region" description="Low complexity" evidence="1">
    <location>
        <begin position="196"/>
        <end position="219"/>
    </location>
</feature>
<evidence type="ECO:0000313" key="3">
    <source>
        <dbReference type="Proteomes" id="UP000026962"/>
    </source>
</evidence>
<feature type="compositionally biased region" description="Low complexity" evidence="1">
    <location>
        <begin position="123"/>
        <end position="141"/>
    </location>
</feature>
<feature type="compositionally biased region" description="Low complexity" evidence="1">
    <location>
        <begin position="264"/>
        <end position="279"/>
    </location>
</feature>
<dbReference type="PANTHER" id="PTHR31008:SF30">
    <property type="entry name" value="OS06G0196500 PROTEIN"/>
    <property type="match status" value="1"/>
</dbReference>
<feature type="compositionally biased region" description="Basic and acidic residues" evidence="1">
    <location>
        <begin position="98"/>
        <end position="107"/>
    </location>
</feature>
<dbReference type="OMA" id="NESNHEH"/>
<reference evidence="2" key="1">
    <citation type="submission" date="2015-04" db="UniProtKB">
        <authorList>
            <consortium name="EnsemblPlants"/>
        </authorList>
    </citation>
    <scope>IDENTIFICATION</scope>
</reference>
<keyword evidence="3" id="KW-1185">Reference proteome</keyword>
<accession>A0A0E0L8Y4</accession>
<feature type="region of interest" description="Disordered" evidence="1">
    <location>
        <begin position="302"/>
        <end position="468"/>
    </location>
</feature>
<feature type="compositionally biased region" description="Basic and acidic residues" evidence="1">
    <location>
        <begin position="414"/>
        <end position="424"/>
    </location>
</feature>
<proteinExistence type="predicted"/>
<protein>
    <submittedName>
        <fullName evidence="2">Uncharacterized protein</fullName>
    </submittedName>
</protein>
<organism evidence="2">
    <name type="scientific">Oryza punctata</name>
    <name type="common">Red rice</name>
    <dbReference type="NCBI Taxonomy" id="4537"/>
    <lineage>
        <taxon>Eukaryota</taxon>
        <taxon>Viridiplantae</taxon>
        <taxon>Streptophyta</taxon>
        <taxon>Embryophyta</taxon>
        <taxon>Tracheophyta</taxon>
        <taxon>Spermatophyta</taxon>
        <taxon>Magnoliopsida</taxon>
        <taxon>Liliopsida</taxon>
        <taxon>Poales</taxon>
        <taxon>Poaceae</taxon>
        <taxon>BOP clade</taxon>
        <taxon>Oryzoideae</taxon>
        <taxon>Oryzeae</taxon>
        <taxon>Oryzinae</taxon>
        <taxon>Oryza</taxon>
    </lineage>
</organism>
<dbReference type="Proteomes" id="UP000026962">
    <property type="component" value="Chromosome 6"/>
</dbReference>
<dbReference type="AlphaFoldDB" id="A0A0E0L8Y4"/>
<dbReference type="eggNOG" id="ENOG502R5WV">
    <property type="taxonomic scope" value="Eukaryota"/>
</dbReference>
<dbReference type="HOGENOM" id="CLU_030759_0_0_1"/>
<feature type="compositionally biased region" description="Basic and acidic residues" evidence="1">
    <location>
        <begin position="166"/>
        <end position="176"/>
    </location>
</feature>
<evidence type="ECO:0000313" key="2">
    <source>
        <dbReference type="EnsemblPlants" id="OPUNC06G05920.1"/>
    </source>
</evidence>
<feature type="compositionally biased region" description="Low complexity" evidence="1">
    <location>
        <begin position="31"/>
        <end position="40"/>
    </location>
</feature>
<evidence type="ECO:0000256" key="1">
    <source>
        <dbReference type="SAM" id="MobiDB-lite"/>
    </source>
</evidence>
<dbReference type="Gramene" id="OPUNC06G05920.1">
    <property type="protein sequence ID" value="OPUNC06G05920.1"/>
    <property type="gene ID" value="OPUNC06G05920"/>
</dbReference>
<feature type="compositionally biased region" description="Polar residues" evidence="1">
    <location>
        <begin position="452"/>
        <end position="468"/>
    </location>
</feature>
<feature type="region of interest" description="Disordered" evidence="1">
    <location>
        <begin position="95"/>
        <end position="283"/>
    </location>
</feature>
<reference evidence="2" key="2">
    <citation type="submission" date="2018-05" db="EMBL/GenBank/DDBJ databases">
        <title>OpunRS2 (Oryza punctata Reference Sequence Version 2).</title>
        <authorList>
            <person name="Zhang J."/>
            <person name="Kudrna D."/>
            <person name="Lee S."/>
            <person name="Talag J."/>
            <person name="Welchert J."/>
            <person name="Wing R.A."/>
        </authorList>
    </citation>
    <scope>NUCLEOTIDE SEQUENCE [LARGE SCALE GENOMIC DNA]</scope>
</reference>
<dbReference type="EnsemblPlants" id="OPUNC06G05920.1">
    <property type="protein sequence ID" value="OPUNC06G05920.1"/>
    <property type="gene ID" value="OPUNC06G05920"/>
</dbReference>
<sequence>MRGGGDGDLWAKAAELERQFEGYKRRVAGRRSSSAAAAVADRQEDYSGDGGAEEVAVVVGRGRRYDAYVRRRDEKLRQGWRARMERKEAEMKALWARLDVDRRRDADLAAGNGKEQKPGNLEAKPAASPATTRSSSATKASSSRHRTTTPSPAGAAASPRLSSNPDTRRRAPHREPPQPQAEPPSTPRKENRVPSAAAAAAAAATAATTPRLRALSRSRSSLKESSDRASSVRDSPRRPPLPRFQSPRPSHDGAAVDMPKQPEPVHAPTTADAAVAPPAKSCQKQVVLAEIKTAAAFRLRRSSNGAGQGLQPAASPRPVITDGRRRPSDIGKMNKVHISRNSDVDAKNFNLDEGIREDDDTAQSSVELGSLKITGDSDTEPSYIYITKDNEAMNTSQSPPLVASASNAEEPEAPEPHQSVKETGDLELEETAMVASSEATAKGSPATDQEDASPQSSDQSFYSNVDSSFSHRSELELAASATDSPSSTGPSTEQLLEADAAMLRKRREEEEEEDDAATGEINSLLIPSTTAASSSVACSVAVQSPMEAVAGLKRFLTFGKKNAAAAVAPPADDSGVGHGWPSGDSGVRQGICSSDAASDDSDNSYVIPAHGTHFIGEIPKRTSFVLLVLIVQVQRILMLTIGDAVIRDNRY</sequence>
<feature type="compositionally biased region" description="Basic and acidic residues" evidence="1">
    <location>
        <begin position="221"/>
        <end position="237"/>
    </location>
</feature>
<name>A0A0E0L8Y4_ORYPU</name>
<feature type="compositionally biased region" description="Pro residues" evidence="1">
    <location>
        <begin position="177"/>
        <end position="186"/>
    </location>
</feature>
<feature type="compositionally biased region" description="Low complexity" evidence="1">
    <location>
        <begin position="148"/>
        <end position="163"/>
    </location>
</feature>
<feature type="region of interest" description="Disordered" evidence="1">
    <location>
        <begin position="31"/>
        <end position="50"/>
    </location>
</feature>
<dbReference type="PANTHER" id="PTHR31008">
    <property type="entry name" value="COP1-INTERACTING PROTEIN-RELATED"/>
    <property type="match status" value="1"/>
</dbReference>